<gene>
    <name evidence="1" type="ORF">LCGC14_1181670</name>
</gene>
<reference evidence="1" key="1">
    <citation type="journal article" date="2015" name="Nature">
        <title>Complex archaea that bridge the gap between prokaryotes and eukaryotes.</title>
        <authorList>
            <person name="Spang A."/>
            <person name="Saw J.H."/>
            <person name="Jorgensen S.L."/>
            <person name="Zaremba-Niedzwiedzka K."/>
            <person name="Martijn J."/>
            <person name="Lind A.E."/>
            <person name="van Eijk R."/>
            <person name="Schleper C."/>
            <person name="Guy L."/>
            <person name="Ettema T.J."/>
        </authorList>
    </citation>
    <scope>NUCLEOTIDE SEQUENCE</scope>
</reference>
<organism evidence="1">
    <name type="scientific">marine sediment metagenome</name>
    <dbReference type="NCBI Taxonomy" id="412755"/>
    <lineage>
        <taxon>unclassified sequences</taxon>
        <taxon>metagenomes</taxon>
        <taxon>ecological metagenomes</taxon>
    </lineage>
</organism>
<feature type="non-terminal residue" evidence="1">
    <location>
        <position position="1"/>
    </location>
</feature>
<dbReference type="EMBL" id="LAZR01005926">
    <property type="protein sequence ID" value="KKM96091.1"/>
    <property type="molecule type" value="Genomic_DNA"/>
</dbReference>
<accession>A0A0F9M9P4</accession>
<sequence length="24" mass="2654">LDFWAIMSKSEQDEAVGMAIIGKN</sequence>
<dbReference type="AlphaFoldDB" id="A0A0F9M9P4"/>
<evidence type="ECO:0000313" key="1">
    <source>
        <dbReference type="EMBL" id="KKM96091.1"/>
    </source>
</evidence>
<name>A0A0F9M9P4_9ZZZZ</name>
<comment type="caution">
    <text evidence="1">The sequence shown here is derived from an EMBL/GenBank/DDBJ whole genome shotgun (WGS) entry which is preliminary data.</text>
</comment>
<proteinExistence type="predicted"/>
<protein>
    <submittedName>
        <fullName evidence="1">Uncharacterized protein</fullName>
    </submittedName>
</protein>